<evidence type="ECO:0000256" key="5">
    <source>
        <dbReference type="ARBA" id="ARBA00023211"/>
    </source>
</evidence>
<proteinExistence type="inferred from homology"/>
<dbReference type="Proteomes" id="UP000216151">
    <property type="component" value="Unassembled WGS sequence"/>
</dbReference>
<dbReference type="GO" id="GO:0070006">
    <property type="term" value="F:metalloaminopeptidase activity"/>
    <property type="evidence" value="ECO:0007669"/>
    <property type="project" value="InterPro"/>
</dbReference>
<dbReference type="PROSITE" id="PS00631">
    <property type="entry name" value="CYTOSOL_AP"/>
    <property type="match status" value="1"/>
</dbReference>
<dbReference type="InterPro" id="IPR011356">
    <property type="entry name" value="Leucine_aapep/pepB"/>
</dbReference>
<reference evidence="7 8" key="1">
    <citation type="submission" date="2017-04" db="EMBL/GenBank/DDBJ databases">
        <title>Kefir bacterial isolates.</title>
        <authorList>
            <person name="Kim Y."/>
            <person name="Blasche S."/>
            <person name="Patil K.R."/>
        </authorList>
    </citation>
    <scope>NUCLEOTIDE SEQUENCE [LARGE SCALE GENOMIC DNA]</scope>
    <source>
        <strain evidence="7 8">KR</strain>
    </source>
</reference>
<dbReference type="Gene3D" id="3.40.220.10">
    <property type="entry name" value="Leucine Aminopeptidase, subunit E, domain 1"/>
    <property type="match status" value="1"/>
</dbReference>
<dbReference type="Gene3D" id="3.40.630.10">
    <property type="entry name" value="Zn peptidases"/>
    <property type="match status" value="1"/>
</dbReference>
<dbReference type="PRINTS" id="PR00481">
    <property type="entry name" value="LAMNOPPTDASE"/>
</dbReference>
<keyword evidence="3" id="KW-0645">Protease</keyword>
<dbReference type="InterPro" id="IPR048816">
    <property type="entry name" value="Peptidase_M17_N_1"/>
</dbReference>
<dbReference type="InterPro" id="IPR043472">
    <property type="entry name" value="Macro_dom-like"/>
</dbReference>
<evidence type="ECO:0000313" key="8">
    <source>
        <dbReference type="Proteomes" id="UP000216151"/>
    </source>
</evidence>
<dbReference type="GO" id="GO:0005737">
    <property type="term" value="C:cytoplasm"/>
    <property type="evidence" value="ECO:0007669"/>
    <property type="project" value="InterPro"/>
</dbReference>
<dbReference type="GO" id="GO:0030145">
    <property type="term" value="F:manganese ion binding"/>
    <property type="evidence" value="ECO:0007669"/>
    <property type="project" value="InterPro"/>
</dbReference>
<name>A0A269XUW5_9PROT</name>
<evidence type="ECO:0000256" key="2">
    <source>
        <dbReference type="ARBA" id="ARBA00022438"/>
    </source>
</evidence>
<evidence type="ECO:0000313" key="7">
    <source>
        <dbReference type="EMBL" id="PAK77113.1"/>
    </source>
</evidence>
<dbReference type="CDD" id="cd00433">
    <property type="entry name" value="Peptidase_M17"/>
    <property type="match status" value="1"/>
</dbReference>
<dbReference type="GO" id="GO:0006508">
    <property type="term" value="P:proteolysis"/>
    <property type="evidence" value="ECO:0007669"/>
    <property type="project" value="UniProtKB-KW"/>
</dbReference>
<protein>
    <submittedName>
        <fullName evidence="7">Leucyl aminopeptidase</fullName>
    </submittedName>
</protein>
<comment type="similarity">
    <text evidence="1">Belongs to the peptidase M17 family.</text>
</comment>
<dbReference type="Pfam" id="PF21337">
    <property type="entry name" value="Peptidase_M17_N_1"/>
    <property type="match status" value="1"/>
</dbReference>
<sequence>MPIHDLDCLSVARRRKTLCTVYAVRACERETWVALAGEAAVSFAQSCGFVARAGQLVLVPGPEGKVQALFGLPEKKTTPRDPFIFGKLAQDLPVGDWAVQAPDDVVRDDVILGFCLGAYRYSLKTEEPGEQPRLVVTAAERKGLAAQMARAICFARDLINTPANLLGPSELAREAKTALRPLGAEVEVLKGTALDEAYPLLAHVGNGSQRGPRVVVARWHGTHAGKDAPLVSLVGKGVCFDSGGYDIKPSSGMLRMKKDMGGAATVLALAYLVMAQDLPVRLELRLGCVENSVSGHAMRPLDVIRSRSGLTVEIGNTDAEGRLVLSDLLYEAGESAPDLLVDVATLTGAARVALGPDLPALFCNNDSTAMLFAEAAEHEADPLWRLPLWQGYAGWLKSTVADLNNIASRPMAGAVTAALFLEHFVKPDQRWVHIDSYAWNDSSRPGRPEGGDTPGIRALFRVIRSLCGTNRTQKS</sequence>
<accession>A0A269XUW5</accession>
<comment type="caution">
    <text evidence="7">The sequence shown here is derived from an EMBL/GenBank/DDBJ whole genome shotgun (WGS) entry which is preliminary data.</text>
</comment>
<dbReference type="Pfam" id="PF00883">
    <property type="entry name" value="Peptidase_M17"/>
    <property type="match status" value="1"/>
</dbReference>
<evidence type="ECO:0000256" key="1">
    <source>
        <dbReference type="ARBA" id="ARBA00009528"/>
    </source>
</evidence>
<organism evidence="7 8">
    <name type="scientific">Acetobacter fabarum</name>
    <dbReference type="NCBI Taxonomy" id="483199"/>
    <lineage>
        <taxon>Bacteria</taxon>
        <taxon>Pseudomonadati</taxon>
        <taxon>Pseudomonadota</taxon>
        <taxon>Alphaproteobacteria</taxon>
        <taxon>Acetobacterales</taxon>
        <taxon>Acetobacteraceae</taxon>
        <taxon>Acetobacter</taxon>
    </lineage>
</organism>
<evidence type="ECO:0000259" key="6">
    <source>
        <dbReference type="PROSITE" id="PS00631"/>
    </source>
</evidence>
<dbReference type="PANTHER" id="PTHR11963">
    <property type="entry name" value="LEUCINE AMINOPEPTIDASE-RELATED"/>
    <property type="match status" value="1"/>
</dbReference>
<dbReference type="RefSeq" id="WP_095350264.1">
    <property type="nucleotide sequence ID" value="NZ_JBDNMF010000069.1"/>
</dbReference>
<feature type="domain" description="Cytosol aminopeptidase" evidence="6">
    <location>
        <begin position="316"/>
        <end position="323"/>
    </location>
</feature>
<dbReference type="OrthoDB" id="9809354at2"/>
<dbReference type="InterPro" id="IPR000819">
    <property type="entry name" value="Peptidase_M17_C"/>
</dbReference>
<keyword evidence="8" id="KW-1185">Reference proteome</keyword>
<keyword evidence="4" id="KW-0378">Hydrolase</keyword>
<keyword evidence="2 7" id="KW-0031">Aminopeptidase</keyword>
<dbReference type="AlphaFoldDB" id="A0A269XUW5"/>
<dbReference type="PANTHER" id="PTHR11963:SF20">
    <property type="entry name" value="PEPTIDASE B"/>
    <property type="match status" value="1"/>
</dbReference>
<dbReference type="EMBL" id="NCXK01000026">
    <property type="protein sequence ID" value="PAK77113.1"/>
    <property type="molecule type" value="Genomic_DNA"/>
</dbReference>
<dbReference type="SUPFAM" id="SSF53187">
    <property type="entry name" value="Zn-dependent exopeptidases"/>
    <property type="match status" value="1"/>
</dbReference>
<evidence type="ECO:0000256" key="3">
    <source>
        <dbReference type="ARBA" id="ARBA00022670"/>
    </source>
</evidence>
<gene>
    <name evidence="7" type="ORF">B8X00_11615</name>
</gene>
<evidence type="ECO:0000256" key="4">
    <source>
        <dbReference type="ARBA" id="ARBA00022801"/>
    </source>
</evidence>
<keyword evidence="5" id="KW-0464">Manganese</keyword>